<dbReference type="InterPro" id="IPR003444">
    <property type="entry name" value="MraZ"/>
</dbReference>
<evidence type="ECO:0000256" key="1">
    <source>
        <dbReference type="ARBA" id="ARBA00013860"/>
    </source>
</evidence>
<comment type="caution">
    <text evidence="10">The sequence shown here is derived from an EMBL/GenBank/DDBJ whole genome shotgun (WGS) entry which is preliminary data.</text>
</comment>
<feature type="domain" description="SpoVT-AbrB" evidence="9">
    <location>
        <begin position="7"/>
        <end position="54"/>
    </location>
</feature>
<dbReference type="GO" id="GO:0000976">
    <property type="term" value="F:transcription cis-regulatory region binding"/>
    <property type="evidence" value="ECO:0007669"/>
    <property type="project" value="TreeGrafter"/>
</dbReference>
<dbReference type="InterPro" id="IPR038619">
    <property type="entry name" value="MraZ_sf"/>
</dbReference>
<evidence type="ECO:0000256" key="8">
    <source>
        <dbReference type="SAM" id="MobiDB-lite"/>
    </source>
</evidence>
<feature type="region of interest" description="Disordered" evidence="8">
    <location>
        <begin position="141"/>
        <end position="161"/>
    </location>
</feature>
<dbReference type="InterPro" id="IPR035642">
    <property type="entry name" value="MraZ_N"/>
</dbReference>
<dbReference type="Pfam" id="PF02381">
    <property type="entry name" value="MraZ"/>
    <property type="match status" value="1"/>
</dbReference>
<dbReference type="PANTHER" id="PTHR34701:SF1">
    <property type="entry name" value="TRANSCRIPTIONAL REGULATOR MRAZ"/>
    <property type="match status" value="1"/>
</dbReference>
<dbReference type="GO" id="GO:0003700">
    <property type="term" value="F:DNA-binding transcription factor activity"/>
    <property type="evidence" value="ECO:0007669"/>
    <property type="project" value="UniProtKB-UniRule"/>
</dbReference>
<feature type="compositionally biased region" description="Polar residues" evidence="8">
    <location>
        <begin position="152"/>
        <end position="161"/>
    </location>
</feature>
<evidence type="ECO:0000256" key="2">
    <source>
        <dbReference type="ARBA" id="ARBA00022490"/>
    </source>
</evidence>
<dbReference type="CDD" id="cd16320">
    <property type="entry name" value="MraZ_N"/>
    <property type="match status" value="1"/>
</dbReference>
<gene>
    <name evidence="7" type="primary">mraZ</name>
    <name evidence="10" type="ORF">BXY53_2317</name>
</gene>
<dbReference type="RefSeq" id="WP_119062108.1">
    <property type="nucleotide sequence ID" value="NZ_QXDF01000002.1"/>
</dbReference>
<dbReference type="PROSITE" id="PS51740">
    <property type="entry name" value="SPOVT_ABRB"/>
    <property type="match status" value="2"/>
</dbReference>
<organism evidence="10 11">
    <name type="scientific">Dichotomicrobium thermohalophilum</name>
    <dbReference type="NCBI Taxonomy" id="933063"/>
    <lineage>
        <taxon>Bacteria</taxon>
        <taxon>Pseudomonadati</taxon>
        <taxon>Pseudomonadota</taxon>
        <taxon>Alphaproteobacteria</taxon>
        <taxon>Hyphomicrobiales</taxon>
        <taxon>Hyphomicrobiaceae</taxon>
        <taxon>Dichotomicrobium</taxon>
    </lineage>
</organism>
<dbReference type="PANTHER" id="PTHR34701">
    <property type="entry name" value="TRANSCRIPTIONAL REGULATOR MRAZ"/>
    <property type="match status" value="1"/>
</dbReference>
<reference evidence="10 11" key="1">
    <citation type="submission" date="2018-08" db="EMBL/GenBank/DDBJ databases">
        <title>Genomic Encyclopedia of Archaeal and Bacterial Type Strains, Phase II (KMG-II): from individual species to whole genera.</title>
        <authorList>
            <person name="Goeker M."/>
        </authorList>
    </citation>
    <scope>NUCLEOTIDE SEQUENCE [LARGE SCALE GENOMIC DNA]</scope>
    <source>
        <strain evidence="10 11">DSM 5002</strain>
    </source>
</reference>
<dbReference type="InterPro" id="IPR035644">
    <property type="entry name" value="MraZ_C"/>
</dbReference>
<keyword evidence="3" id="KW-0677">Repeat</keyword>
<dbReference type="OrthoDB" id="9807753at2"/>
<comment type="similarity">
    <text evidence="7">Belongs to the MraZ family.</text>
</comment>
<accession>A0A397PE28</accession>
<proteinExistence type="inferred from homology"/>
<keyword evidence="4 7" id="KW-0805">Transcription regulation</keyword>
<sequence>MDEFAGRYDNRVDAKGRVSVPASFRAVLTKDGAEEIFCYPHPERRCLEAGGNRLVRKIHQILEEFPVLSQEREDLATFYFGESETLKIDADGRTILPKRLKEFAGIGDTAVFVGLGDKFQIWEADEYDAFRSEARDRARALRQQLGAGGRSTSGQTEKARE</sequence>
<name>A0A397PE28_9HYPH</name>
<dbReference type="Proteomes" id="UP000266273">
    <property type="component" value="Unassembled WGS sequence"/>
</dbReference>
<evidence type="ECO:0000256" key="7">
    <source>
        <dbReference type="HAMAP-Rule" id="MF_01008"/>
    </source>
</evidence>
<evidence type="ECO:0000256" key="3">
    <source>
        <dbReference type="ARBA" id="ARBA00022737"/>
    </source>
</evidence>
<keyword evidence="2 7" id="KW-0963">Cytoplasm</keyword>
<dbReference type="GO" id="GO:2000143">
    <property type="term" value="P:negative regulation of DNA-templated transcription initiation"/>
    <property type="evidence" value="ECO:0007669"/>
    <property type="project" value="TreeGrafter"/>
</dbReference>
<dbReference type="InterPro" id="IPR007159">
    <property type="entry name" value="SpoVT-AbrB_dom"/>
</dbReference>
<dbReference type="SUPFAM" id="SSF89447">
    <property type="entry name" value="AbrB/MazE/MraZ-like"/>
    <property type="match status" value="1"/>
</dbReference>
<keyword evidence="5 7" id="KW-0238">DNA-binding</keyword>
<dbReference type="AlphaFoldDB" id="A0A397PE28"/>
<protein>
    <recommendedName>
        <fullName evidence="1 7">Transcriptional regulator MraZ</fullName>
    </recommendedName>
</protein>
<dbReference type="InterPro" id="IPR020603">
    <property type="entry name" value="MraZ_dom"/>
</dbReference>
<dbReference type="Gene3D" id="3.40.1550.20">
    <property type="entry name" value="Transcriptional regulator MraZ domain"/>
    <property type="match status" value="1"/>
</dbReference>
<keyword evidence="11" id="KW-1185">Reference proteome</keyword>
<evidence type="ECO:0000259" key="9">
    <source>
        <dbReference type="PROSITE" id="PS51740"/>
    </source>
</evidence>
<feature type="domain" description="SpoVT-AbrB" evidence="9">
    <location>
        <begin position="83"/>
        <end position="126"/>
    </location>
</feature>
<evidence type="ECO:0000256" key="6">
    <source>
        <dbReference type="ARBA" id="ARBA00023163"/>
    </source>
</evidence>
<dbReference type="GO" id="GO:0009295">
    <property type="term" value="C:nucleoid"/>
    <property type="evidence" value="ECO:0007669"/>
    <property type="project" value="UniProtKB-SubCell"/>
</dbReference>
<evidence type="ECO:0000313" key="11">
    <source>
        <dbReference type="Proteomes" id="UP000266273"/>
    </source>
</evidence>
<dbReference type="InterPro" id="IPR037914">
    <property type="entry name" value="SpoVT-AbrB_sf"/>
</dbReference>
<comment type="subunit">
    <text evidence="7">Forms oligomers.</text>
</comment>
<dbReference type="CDD" id="cd16321">
    <property type="entry name" value="MraZ_C"/>
    <property type="match status" value="1"/>
</dbReference>
<evidence type="ECO:0000313" key="10">
    <source>
        <dbReference type="EMBL" id="RIA47750.1"/>
    </source>
</evidence>
<comment type="subcellular location">
    <subcellularLocation>
        <location evidence="7">Cytoplasm</location>
        <location evidence="7">Nucleoid</location>
    </subcellularLocation>
</comment>
<dbReference type="HAMAP" id="MF_01008">
    <property type="entry name" value="MraZ"/>
    <property type="match status" value="1"/>
</dbReference>
<dbReference type="EMBL" id="QXDF01000002">
    <property type="protein sequence ID" value="RIA47750.1"/>
    <property type="molecule type" value="Genomic_DNA"/>
</dbReference>
<evidence type="ECO:0000256" key="5">
    <source>
        <dbReference type="ARBA" id="ARBA00023125"/>
    </source>
</evidence>
<dbReference type="GO" id="GO:0005737">
    <property type="term" value="C:cytoplasm"/>
    <property type="evidence" value="ECO:0007669"/>
    <property type="project" value="UniProtKB-UniRule"/>
</dbReference>
<keyword evidence="6 7" id="KW-0804">Transcription</keyword>
<evidence type="ECO:0000256" key="4">
    <source>
        <dbReference type="ARBA" id="ARBA00023015"/>
    </source>
</evidence>